<feature type="compositionally biased region" description="Polar residues" evidence="1">
    <location>
        <begin position="61"/>
        <end position="84"/>
    </location>
</feature>
<proteinExistence type="predicted"/>
<protein>
    <submittedName>
        <fullName evidence="2">Uncharacterized protein</fullName>
    </submittedName>
</protein>
<name>A0AAE0W1G4_9BIVA</name>
<comment type="caution">
    <text evidence="2">The sequence shown here is derived from an EMBL/GenBank/DDBJ whole genome shotgun (WGS) entry which is preliminary data.</text>
</comment>
<feature type="compositionally biased region" description="Basic and acidic residues" evidence="1">
    <location>
        <begin position="86"/>
        <end position="99"/>
    </location>
</feature>
<accession>A0AAE0W1G4</accession>
<dbReference type="EMBL" id="JAEAOA010000206">
    <property type="protein sequence ID" value="KAK3596957.1"/>
    <property type="molecule type" value="Genomic_DNA"/>
</dbReference>
<dbReference type="AlphaFoldDB" id="A0AAE0W1G4"/>
<keyword evidence="3" id="KW-1185">Reference proteome</keyword>
<dbReference type="Proteomes" id="UP001195483">
    <property type="component" value="Unassembled WGS sequence"/>
</dbReference>
<reference evidence="2" key="3">
    <citation type="submission" date="2023-05" db="EMBL/GenBank/DDBJ databases">
        <authorList>
            <person name="Smith C.H."/>
        </authorList>
    </citation>
    <scope>NUCLEOTIDE SEQUENCE</scope>
    <source>
        <strain evidence="2">CHS0354</strain>
        <tissue evidence="2">Mantle</tissue>
    </source>
</reference>
<reference evidence="2" key="1">
    <citation type="journal article" date="2021" name="Genome Biol. Evol.">
        <title>A High-Quality Reference Genome for a Parasitic Bivalve with Doubly Uniparental Inheritance (Bivalvia: Unionida).</title>
        <authorList>
            <person name="Smith C.H."/>
        </authorList>
    </citation>
    <scope>NUCLEOTIDE SEQUENCE</scope>
    <source>
        <strain evidence="2">CHS0354</strain>
    </source>
</reference>
<sequence length="151" mass="17075">MKDLNCQLDVLHHSMTTDPTTKSPTQATVPPHPPKNWSTHRTHQLGPQAQPKRTTPVHPTANPQAGNNQTPNPKSQRAVTSCLQEPNRKRQPPEIEHPKNLRRRRYSHSFLNKVPKPPPKENFAASMFCQIVSSCDCGYPYVKIVRATYAI</sequence>
<feature type="region of interest" description="Disordered" evidence="1">
    <location>
        <begin position="13"/>
        <end position="104"/>
    </location>
</feature>
<evidence type="ECO:0000256" key="1">
    <source>
        <dbReference type="SAM" id="MobiDB-lite"/>
    </source>
</evidence>
<evidence type="ECO:0000313" key="2">
    <source>
        <dbReference type="EMBL" id="KAK3596957.1"/>
    </source>
</evidence>
<feature type="compositionally biased region" description="Polar residues" evidence="1">
    <location>
        <begin position="14"/>
        <end position="28"/>
    </location>
</feature>
<evidence type="ECO:0000313" key="3">
    <source>
        <dbReference type="Proteomes" id="UP001195483"/>
    </source>
</evidence>
<gene>
    <name evidence="2" type="ORF">CHS0354_002526</name>
</gene>
<organism evidence="2 3">
    <name type="scientific">Potamilus streckersoni</name>
    <dbReference type="NCBI Taxonomy" id="2493646"/>
    <lineage>
        <taxon>Eukaryota</taxon>
        <taxon>Metazoa</taxon>
        <taxon>Spiralia</taxon>
        <taxon>Lophotrochozoa</taxon>
        <taxon>Mollusca</taxon>
        <taxon>Bivalvia</taxon>
        <taxon>Autobranchia</taxon>
        <taxon>Heteroconchia</taxon>
        <taxon>Palaeoheterodonta</taxon>
        <taxon>Unionida</taxon>
        <taxon>Unionoidea</taxon>
        <taxon>Unionidae</taxon>
        <taxon>Ambleminae</taxon>
        <taxon>Lampsilini</taxon>
        <taxon>Potamilus</taxon>
    </lineage>
</organism>
<reference evidence="2" key="2">
    <citation type="journal article" date="2021" name="Genome Biol. Evol.">
        <title>Developing a high-quality reference genome for a parasitic bivalve with doubly uniparental inheritance (Bivalvia: Unionida).</title>
        <authorList>
            <person name="Smith C.H."/>
        </authorList>
    </citation>
    <scope>NUCLEOTIDE SEQUENCE</scope>
    <source>
        <strain evidence="2">CHS0354</strain>
        <tissue evidence="2">Mantle</tissue>
    </source>
</reference>